<dbReference type="VEuPathDB" id="VectorBase:AAEL013996"/>
<keyword evidence="6" id="KW-0539">Nucleus</keyword>
<evidence type="ECO:0000256" key="2">
    <source>
        <dbReference type="ARBA" id="ARBA00022723"/>
    </source>
</evidence>
<keyword evidence="4 7" id="KW-0863">Zinc-finger</keyword>
<evidence type="ECO:0000256" key="7">
    <source>
        <dbReference type="PROSITE-ProRule" id="PRU00042"/>
    </source>
</evidence>
<dbReference type="PaxDb" id="7159-AAEL013996-PA"/>
<accession>Q16HK8</accession>
<evidence type="ECO:0000256" key="5">
    <source>
        <dbReference type="ARBA" id="ARBA00022833"/>
    </source>
</evidence>
<dbReference type="AlphaFoldDB" id="Q16HK8"/>
<dbReference type="SUPFAM" id="SSF57667">
    <property type="entry name" value="beta-beta-alpha zinc fingers"/>
    <property type="match status" value="3"/>
</dbReference>
<feature type="domain" description="C2H2-type" evidence="8">
    <location>
        <begin position="220"/>
        <end position="249"/>
    </location>
</feature>
<dbReference type="GO" id="GO:0005634">
    <property type="term" value="C:nucleus"/>
    <property type="evidence" value="ECO:0007669"/>
    <property type="project" value="UniProtKB-SubCell"/>
</dbReference>
<evidence type="ECO:0000259" key="8">
    <source>
        <dbReference type="PROSITE" id="PS50157"/>
    </source>
</evidence>
<evidence type="ECO:0000313" key="9">
    <source>
        <dbReference type="EMBL" id="EAT33726.1"/>
    </source>
</evidence>
<dbReference type="InterPro" id="IPR013087">
    <property type="entry name" value="Znf_C2H2_type"/>
</dbReference>
<keyword evidence="5" id="KW-0862">Zinc</keyword>
<feature type="domain" description="C2H2-type" evidence="8">
    <location>
        <begin position="53"/>
        <end position="81"/>
    </location>
</feature>
<dbReference type="OrthoDB" id="428658at2759"/>
<dbReference type="GO" id="GO:0000981">
    <property type="term" value="F:DNA-binding transcription factor activity, RNA polymerase II-specific"/>
    <property type="evidence" value="ECO:0007669"/>
    <property type="project" value="TreeGrafter"/>
</dbReference>
<protein>
    <submittedName>
        <fullName evidence="9">AAEL013996-PA</fullName>
    </submittedName>
</protein>
<dbReference type="KEGG" id="aag:5579056"/>
<reference evidence="9" key="1">
    <citation type="submission" date="2005-10" db="EMBL/GenBank/DDBJ databases">
        <authorList>
            <person name="Loftus B.J."/>
            <person name="Nene V.M."/>
            <person name="Hannick L.I."/>
            <person name="Bidwell S."/>
            <person name="Haas B."/>
            <person name="Amedeo P."/>
            <person name="Orvis J."/>
            <person name="Wortman J.R."/>
            <person name="White O.R."/>
            <person name="Salzberg S."/>
            <person name="Shumway M."/>
            <person name="Koo H."/>
            <person name="Zhao Y."/>
            <person name="Holmes M."/>
            <person name="Miller J."/>
            <person name="Schatz M."/>
            <person name="Pop M."/>
            <person name="Pai G."/>
            <person name="Utterback T."/>
            <person name="Rogers Y.-H."/>
            <person name="Kravitz S."/>
            <person name="Fraser C.M."/>
        </authorList>
    </citation>
    <scope>NUCLEOTIDE SEQUENCE</scope>
    <source>
        <strain evidence="9">Liverpool</strain>
    </source>
</reference>
<dbReference type="Pfam" id="PF00096">
    <property type="entry name" value="zf-C2H2"/>
    <property type="match status" value="3"/>
</dbReference>
<dbReference type="Proteomes" id="UP000682892">
    <property type="component" value="Chromosome 3"/>
</dbReference>
<dbReference type="GO" id="GO:0008270">
    <property type="term" value="F:zinc ion binding"/>
    <property type="evidence" value="ECO:0007669"/>
    <property type="project" value="UniProtKB-KW"/>
</dbReference>
<evidence type="ECO:0000256" key="3">
    <source>
        <dbReference type="ARBA" id="ARBA00022737"/>
    </source>
</evidence>
<evidence type="ECO:0000256" key="4">
    <source>
        <dbReference type="ARBA" id="ARBA00022771"/>
    </source>
</evidence>
<dbReference type="PhylomeDB" id="Q16HK8"/>
<proteinExistence type="predicted"/>
<sequence>MVGIKDEIDIEPVKIVCTDIDAGITNNCKNTLSSETISPVTSQIQKARTPQSMQCKTCNKILKSEHRLVVHERRVHGPKKYNCDVCEHSFLLPRDLRRHELSKQHLKYMAFGGRSAAHGKKIWQCKECEKSFRDNKHLQSHMKIHGPKMFECQICGRPCTLPGQLKRHMLTHDPNRTRRPVRERVNAAAGPFACDICQKEFRTRCTLGWHKKQVHGPKSYECHICDSKFTTRYILLEHIKRHYRHEEKK</sequence>
<dbReference type="InterPro" id="IPR036236">
    <property type="entry name" value="Znf_C2H2_sf"/>
</dbReference>
<dbReference type="PROSITE" id="PS00028">
    <property type="entry name" value="ZINC_FINGER_C2H2_1"/>
    <property type="match status" value="6"/>
</dbReference>
<feature type="domain" description="C2H2-type" evidence="8">
    <location>
        <begin position="192"/>
        <end position="215"/>
    </location>
</feature>
<keyword evidence="3" id="KW-0677">Repeat</keyword>
<comment type="subcellular location">
    <subcellularLocation>
        <location evidence="1">Nucleus</location>
    </subcellularLocation>
</comment>
<dbReference type="HOGENOM" id="CLU_594785_0_0_1"/>
<evidence type="ECO:0000256" key="6">
    <source>
        <dbReference type="ARBA" id="ARBA00023242"/>
    </source>
</evidence>
<gene>
    <name evidence="9" type="ORF">AaeL_AAEL013996</name>
</gene>
<dbReference type="EMBL" id="CH478161">
    <property type="protein sequence ID" value="EAT33726.1"/>
    <property type="molecule type" value="Genomic_DNA"/>
</dbReference>
<dbReference type="SMART" id="SM00355">
    <property type="entry name" value="ZnF_C2H2"/>
    <property type="match status" value="6"/>
</dbReference>
<dbReference type="PANTHER" id="PTHR24394">
    <property type="entry name" value="ZINC FINGER PROTEIN"/>
    <property type="match status" value="1"/>
</dbReference>
<dbReference type="PANTHER" id="PTHR24394:SF29">
    <property type="entry name" value="MYONEURIN"/>
    <property type="match status" value="1"/>
</dbReference>
<evidence type="ECO:0000256" key="1">
    <source>
        <dbReference type="ARBA" id="ARBA00004123"/>
    </source>
</evidence>
<dbReference type="Gene3D" id="3.30.160.60">
    <property type="entry name" value="Classic Zinc Finger"/>
    <property type="match status" value="3"/>
</dbReference>
<feature type="domain" description="C2H2-type" evidence="8">
    <location>
        <begin position="150"/>
        <end position="177"/>
    </location>
</feature>
<organism evidence="9 10">
    <name type="scientific">Aedes aegypti</name>
    <name type="common">Yellowfever mosquito</name>
    <name type="synonym">Culex aegypti</name>
    <dbReference type="NCBI Taxonomy" id="7159"/>
    <lineage>
        <taxon>Eukaryota</taxon>
        <taxon>Metazoa</taxon>
        <taxon>Ecdysozoa</taxon>
        <taxon>Arthropoda</taxon>
        <taxon>Hexapoda</taxon>
        <taxon>Insecta</taxon>
        <taxon>Pterygota</taxon>
        <taxon>Neoptera</taxon>
        <taxon>Endopterygota</taxon>
        <taxon>Diptera</taxon>
        <taxon>Nematocera</taxon>
        <taxon>Culicoidea</taxon>
        <taxon>Culicidae</taxon>
        <taxon>Culicinae</taxon>
        <taxon>Aedini</taxon>
        <taxon>Aedes</taxon>
        <taxon>Stegomyia</taxon>
    </lineage>
</organism>
<keyword evidence="2" id="KW-0479">Metal-binding</keyword>
<dbReference type="PROSITE" id="PS50157">
    <property type="entry name" value="ZINC_FINGER_C2H2_2"/>
    <property type="match status" value="5"/>
</dbReference>
<evidence type="ECO:0000313" key="10">
    <source>
        <dbReference type="Proteomes" id="UP000682892"/>
    </source>
</evidence>
<dbReference type="Pfam" id="PF13912">
    <property type="entry name" value="zf-C2H2_6"/>
    <property type="match status" value="1"/>
</dbReference>
<reference evidence="9" key="2">
    <citation type="journal article" date="2007" name="Science">
        <title>Genome sequence of Aedes aegypti, a major arbovirus vector.</title>
        <authorList>
            <person name="Nene V."/>
            <person name="Wortman J.R."/>
            <person name="Lawson D."/>
            <person name="Haas B."/>
            <person name="Kodira C."/>
            <person name="Tu Z.J."/>
            <person name="Loftus B."/>
            <person name="Xi Z."/>
            <person name="Megy K."/>
            <person name="Grabherr M."/>
            <person name="Ren Q."/>
            <person name="Zdobnov E.M."/>
            <person name="Lobo N.F."/>
            <person name="Campbell K.S."/>
            <person name="Brown S.E."/>
            <person name="Bonaldo M.F."/>
            <person name="Zhu J."/>
            <person name="Sinkins S.P."/>
            <person name="Hogenkamp D.G."/>
            <person name="Amedeo P."/>
            <person name="Arensburger P."/>
            <person name="Atkinson P.W."/>
            <person name="Bidwell S."/>
            <person name="Biedler J."/>
            <person name="Birney E."/>
            <person name="Bruggner R.V."/>
            <person name="Costas J."/>
            <person name="Coy M.R."/>
            <person name="Crabtree J."/>
            <person name="Crawford M."/>
            <person name="Debruyn B."/>
            <person name="Decaprio D."/>
            <person name="Eiglmeier K."/>
            <person name="Eisenstadt E."/>
            <person name="El-Dorry H."/>
            <person name="Gelbart W.M."/>
            <person name="Gomes S.L."/>
            <person name="Hammond M."/>
            <person name="Hannick L.I."/>
            <person name="Hogan J.R."/>
            <person name="Holmes M.H."/>
            <person name="Jaffe D."/>
            <person name="Johnston J.S."/>
            <person name="Kennedy R.C."/>
            <person name="Koo H."/>
            <person name="Kravitz S."/>
            <person name="Kriventseva E.V."/>
            <person name="Kulp D."/>
            <person name="Labutti K."/>
            <person name="Lee E."/>
            <person name="Li S."/>
            <person name="Lovin D.D."/>
            <person name="Mao C."/>
            <person name="Mauceli E."/>
            <person name="Menck C.F."/>
            <person name="Miller J.R."/>
            <person name="Montgomery P."/>
            <person name="Mori A."/>
            <person name="Nascimento A.L."/>
            <person name="Naveira H.F."/>
            <person name="Nusbaum C."/>
            <person name="O'leary S."/>
            <person name="Orvis J."/>
            <person name="Pertea M."/>
            <person name="Quesneville H."/>
            <person name="Reidenbach K.R."/>
            <person name="Rogers Y.H."/>
            <person name="Roth C.W."/>
            <person name="Schneider J.R."/>
            <person name="Schatz M."/>
            <person name="Shumway M."/>
            <person name="Stanke M."/>
            <person name="Stinson E.O."/>
            <person name="Tubio J.M."/>
            <person name="Vanzee J.P."/>
            <person name="Verjovski-Almeida S."/>
            <person name="Werner D."/>
            <person name="White O."/>
            <person name="Wyder S."/>
            <person name="Zeng Q."/>
            <person name="Zhao Q."/>
            <person name="Zhao Y."/>
            <person name="Hill C.A."/>
            <person name="Raikhel A.S."/>
            <person name="Soares M.B."/>
            <person name="Knudson D.L."/>
            <person name="Lee N.H."/>
            <person name="Galagan J."/>
            <person name="Salzberg S.L."/>
            <person name="Paulsen I.T."/>
            <person name="Dimopoulos G."/>
            <person name="Collins F.H."/>
            <person name="Birren B."/>
            <person name="Fraser-Liggett C.M."/>
            <person name="Severson D.W."/>
        </authorList>
    </citation>
    <scope>NUCLEOTIDE SEQUENCE [LARGE SCALE GENOMIC DNA]</scope>
    <source>
        <strain evidence="9">Liverpool</strain>
    </source>
</reference>
<dbReference type="FunFam" id="3.30.160.60:FF:000038">
    <property type="entry name" value="Zinc finger protein 624"/>
    <property type="match status" value="1"/>
</dbReference>
<feature type="domain" description="C2H2-type" evidence="8">
    <location>
        <begin position="123"/>
        <end position="145"/>
    </location>
</feature>
<name>Q16HK8_AEDAE</name>
<reference evidence="9" key="3">
    <citation type="submission" date="2012-09" db="EMBL/GenBank/DDBJ databases">
        <authorList>
            <consortium name="VectorBase"/>
        </authorList>
    </citation>
    <scope>NUCLEOTIDE SEQUENCE</scope>
    <source>
        <strain evidence="9">Liverpool</strain>
    </source>
</reference>
<dbReference type="eggNOG" id="KOG1721">
    <property type="taxonomic scope" value="Eukaryota"/>
</dbReference>